<organism evidence="2 3">
    <name type="scientific">Ephemerocybe angulata</name>
    <dbReference type="NCBI Taxonomy" id="980116"/>
    <lineage>
        <taxon>Eukaryota</taxon>
        <taxon>Fungi</taxon>
        <taxon>Dikarya</taxon>
        <taxon>Basidiomycota</taxon>
        <taxon>Agaricomycotina</taxon>
        <taxon>Agaricomycetes</taxon>
        <taxon>Agaricomycetidae</taxon>
        <taxon>Agaricales</taxon>
        <taxon>Agaricineae</taxon>
        <taxon>Psathyrellaceae</taxon>
        <taxon>Ephemerocybe</taxon>
    </lineage>
</organism>
<protein>
    <submittedName>
        <fullName evidence="2">Uncharacterized protein</fullName>
    </submittedName>
</protein>
<feature type="region of interest" description="Disordered" evidence="1">
    <location>
        <begin position="94"/>
        <end position="118"/>
    </location>
</feature>
<evidence type="ECO:0000313" key="3">
    <source>
        <dbReference type="Proteomes" id="UP000521943"/>
    </source>
</evidence>
<evidence type="ECO:0000256" key="1">
    <source>
        <dbReference type="SAM" id="MobiDB-lite"/>
    </source>
</evidence>
<dbReference type="Proteomes" id="UP000521943">
    <property type="component" value="Unassembled WGS sequence"/>
</dbReference>
<dbReference type="AlphaFoldDB" id="A0A8H6HLU3"/>
<reference evidence="2 3" key="1">
    <citation type="submission" date="2020-07" db="EMBL/GenBank/DDBJ databases">
        <title>Comparative genomics of pyrophilous fungi reveals a link between fire events and developmental genes.</title>
        <authorList>
            <consortium name="DOE Joint Genome Institute"/>
            <person name="Steindorff A.S."/>
            <person name="Carver A."/>
            <person name="Calhoun S."/>
            <person name="Stillman K."/>
            <person name="Liu H."/>
            <person name="Lipzen A."/>
            <person name="Pangilinan J."/>
            <person name="Labutti K."/>
            <person name="Bruns T.D."/>
            <person name="Grigoriev I.V."/>
        </authorList>
    </citation>
    <scope>NUCLEOTIDE SEQUENCE [LARGE SCALE GENOMIC DNA]</scope>
    <source>
        <strain evidence="2 3">CBS 144469</strain>
    </source>
</reference>
<evidence type="ECO:0000313" key="2">
    <source>
        <dbReference type="EMBL" id="KAF6748148.1"/>
    </source>
</evidence>
<dbReference type="OrthoDB" id="10373819at2759"/>
<comment type="caution">
    <text evidence="2">The sequence shown here is derived from an EMBL/GenBank/DDBJ whole genome shotgun (WGS) entry which is preliminary data.</text>
</comment>
<gene>
    <name evidence="2" type="ORF">DFP72DRAFT_1074609</name>
</gene>
<proteinExistence type="predicted"/>
<sequence length="409" mass="45664">MEHLPIAPAFDPRRTFTAHKMICDYRATPGWQTFDAVQSESRLSLALICHKHLSFSSHPPFNAPSIEWLADHLGVDMDDAVYLSMLIVDKYKERHNGEGPKPAKMPRLDPDSDDTDSETDDPNLIALVFVAASTLVASTVDLQVDDLCIAKWAEAYGFEGYEVELADLREELEDMLEELGWRNTDTPEAWKDVFTELREFKKQLFYELNKGDSRLFYLTQAPAPSASAHNPVAMRAPVSPTGEISMLVQNLEHIFEPSTFPENRRFADIVQQAGDGQAVLIAALRLLSLYTTRNPYHVGDGIGKGALYLEDMNYVFLAALREARIGLNLGDLVTSLDENEVSRVVNVLRAGLPARHLALAEGQKDRASAKVSDDVAYVSSVRLVKPSLKVEVVLPELDPLWPPGLQRYM</sequence>
<dbReference type="EMBL" id="JACGCI010000074">
    <property type="protein sequence ID" value="KAF6748148.1"/>
    <property type="molecule type" value="Genomic_DNA"/>
</dbReference>
<accession>A0A8H6HLU3</accession>
<keyword evidence="3" id="KW-1185">Reference proteome</keyword>
<name>A0A8H6HLU3_9AGAR</name>